<dbReference type="InterPro" id="IPR043504">
    <property type="entry name" value="Peptidase_S1_PA_chymotrypsin"/>
</dbReference>
<dbReference type="SUPFAM" id="SSF50494">
    <property type="entry name" value="Trypsin-like serine proteases"/>
    <property type="match status" value="1"/>
</dbReference>
<dbReference type="AlphaFoldDB" id="A0A1E7K5E6"/>
<comment type="caution">
    <text evidence="2">The sequence shown here is derived from an EMBL/GenBank/DDBJ whole genome shotgun (WGS) entry which is preliminary data.</text>
</comment>
<sequence>MQHEMISVSDEEMTETLTYWTDERMDQARPAPLRVVPAGEVGQYREDTTPGGTSDAFAPSGEMSTGLSSSTPYKTDPNTRPFWNCGRIFFTDPQTGEDYWGSAAFTGHPYVIMTAAHNVVENGVYFTKLLFYRSAWGMAIGTYGQRIAIKAKYTPGQWNSFGDERYDYAFLRAAEQSGAGWLGLDCRGCNLYADCTCVGYPQNYGASGKDMYAVEGYSRPAGVLIRMLGNPFNFGASGGPWITNFSSAYAPENNMAIAITTQMDLGGVPAVYSPAFDSNTFGLFAQCRDYTGADPL</sequence>
<evidence type="ECO:0000313" key="2">
    <source>
        <dbReference type="EMBL" id="OEU99150.1"/>
    </source>
</evidence>
<reference evidence="2 3" key="1">
    <citation type="journal article" date="2016" name="Front. Microbiol.">
        <title>Comparative Genomics Analysis of Streptomyces Species Reveals Their Adaptation to the Marine Environment and Their Diversity at the Genomic Level.</title>
        <authorList>
            <person name="Tian X."/>
            <person name="Zhang Z."/>
            <person name="Yang T."/>
            <person name="Chen M."/>
            <person name="Li J."/>
            <person name="Chen F."/>
            <person name="Yang J."/>
            <person name="Li W."/>
            <person name="Zhang B."/>
            <person name="Zhang Z."/>
            <person name="Wu J."/>
            <person name="Zhang C."/>
            <person name="Long L."/>
            <person name="Xiao J."/>
        </authorList>
    </citation>
    <scope>NUCLEOTIDE SEQUENCE [LARGE SCALE GENOMIC DNA]</scope>
    <source>
        <strain evidence="2 3">SCSIO M10379</strain>
    </source>
</reference>
<evidence type="ECO:0008006" key="4">
    <source>
        <dbReference type="Google" id="ProtNLM"/>
    </source>
</evidence>
<feature type="region of interest" description="Disordered" evidence="1">
    <location>
        <begin position="43"/>
        <end position="72"/>
    </location>
</feature>
<evidence type="ECO:0000256" key="1">
    <source>
        <dbReference type="SAM" id="MobiDB-lite"/>
    </source>
</evidence>
<name>A0A1E7K5E6_9ACTN</name>
<dbReference type="InterPro" id="IPR009003">
    <property type="entry name" value="Peptidase_S1_PA"/>
</dbReference>
<proteinExistence type="predicted"/>
<organism evidence="2 3">
    <name type="scientific">Streptomyces qinglanensis</name>
    <dbReference type="NCBI Taxonomy" id="943816"/>
    <lineage>
        <taxon>Bacteria</taxon>
        <taxon>Bacillati</taxon>
        <taxon>Actinomycetota</taxon>
        <taxon>Actinomycetes</taxon>
        <taxon>Kitasatosporales</taxon>
        <taxon>Streptomycetaceae</taxon>
        <taxon>Streptomyces</taxon>
    </lineage>
</organism>
<dbReference type="RefSeq" id="WP_069992112.1">
    <property type="nucleotide sequence ID" value="NZ_LJGV01000022.1"/>
</dbReference>
<evidence type="ECO:0000313" key="3">
    <source>
        <dbReference type="Proteomes" id="UP000175829"/>
    </source>
</evidence>
<dbReference type="Gene3D" id="2.40.10.10">
    <property type="entry name" value="Trypsin-like serine proteases"/>
    <property type="match status" value="2"/>
</dbReference>
<protein>
    <recommendedName>
        <fullName evidence="4">V8-like Glu-specific endopeptidase</fullName>
    </recommendedName>
</protein>
<feature type="compositionally biased region" description="Polar residues" evidence="1">
    <location>
        <begin position="62"/>
        <end position="72"/>
    </location>
</feature>
<accession>A0A1E7K5E6</accession>
<dbReference type="EMBL" id="LJGV01000022">
    <property type="protein sequence ID" value="OEU99150.1"/>
    <property type="molecule type" value="Genomic_DNA"/>
</dbReference>
<dbReference type="Proteomes" id="UP000175829">
    <property type="component" value="Unassembled WGS sequence"/>
</dbReference>
<gene>
    <name evidence="2" type="ORF">AN217_16530</name>
</gene>